<feature type="signal peptide" evidence="2">
    <location>
        <begin position="1"/>
        <end position="22"/>
    </location>
</feature>
<dbReference type="Pfam" id="PF00734">
    <property type="entry name" value="CBM_1"/>
    <property type="match status" value="1"/>
</dbReference>
<dbReference type="Pfam" id="PF16010">
    <property type="entry name" value="CDH-cyt"/>
    <property type="match status" value="1"/>
</dbReference>
<dbReference type="STRING" id="936435.F8Q7I0"/>
<evidence type="ECO:0000256" key="1">
    <source>
        <dbReference type="ARBA" id="ARBA00022729"/>
    </source>
</evidence>
<organism evidence="5">
    <name type="scientific">Serpula lacrymans var. lacrymans (strain S7.3)</name>
    <name type="common">Dry rot fungus</name>
    <dbReference type="NCBI Taxonomy" id="936435"/>
    <lineage>
        <taxon>Eukaryota</taxon>
        <taxon>Fungi</taxon>
        <taxon>Dikarya</taxon>
        <taxon>Basidiomycota</taxon>
        <taxon>Agaricomycotina</taxon>
        <taxon>Agaricomycetes</taxon>
        <taxon>Agaricomycetidae</taxon>
        <taxon>Boletales</taxon>
        <taxon>Coniophorineae</taxon>
        <taxon>Serpulaceae</taxon>
        <taxon>Serpula</taxon>
    </lineage>
</organism>
<dbReference type="PANTHER" id="PTHR47797:SF5">
    <property type="entry name" value="CELLOBIOSE DEHYDROGENASE CYTOCHROME DOMAIN-CONTAINING PROTEIN"/>
    <property type="match status" value="1"/>
</dbReference>
<evidence type="ECO:0000256" key="2">
    <source>
        <dbReference type="SAM" id="SignalP"/>
    </source>
</evidence>
<dbReference type="GO" id="GO:0030248">
    <property type="term" value="F:cellulose binding"/>
    <property type="evidence" value="ECO:0007669"/>
    <property type="project" value="InterPro"/>
</dbReference>
<evidence type="ECO:0000313" key="5">
    <source>
        <dbReference type="Proteomes" id="UP000008063"/>
    </source>
</evidence>
<evidence type="ECO:0000313" key="4">
    <source>
        <dbReference type="EMBL" id="EGN95518.1"/>
    </source>
</evidence>
<dbReference type="CDD" id="cd09630">
    <property type="entry name" value="CDH_like_cytochrome"/>
    <property type="match status" value="1"/>
</dbReference>
<feature type="domain" description="CBM1" evidence="3">
    <location>
        <begin position="235"/>
        <end position="272"/>
    </location>
</feature>
<dbReference type="OrthoDB" id="413885at2759"/>
<dbReference type="OMA" id="ASFRCQN"/>
<dbReference type="AlphaFoldDB" id="F8Q7I0"/>
<dbReference type="PROSITE" id="PS51164">
    <property type="entry name" value="CBM1_2"/>
    <property type="match status" value="1"/>
</dbReference>
<dbReference type="GO" id="GO:0005576">
    <property type="term" value="C:extracellular region"/>
    <property type="evidence" value="ECO:0007669"/>
    <property type="project" value="InterPro"/>
</dbReference>
<keyword evidence="5" id="KW-1185">Reference proteome</keyword>
<name>F8Q7I0_SERL3</name>
<dbReference type="SUPFAM" id="SSF49344">
    <property type="entry name" value="CBD9-like"/>
    <property type="match status" value="1"/>
</dbReference>
<dbReference type="GO" id="GO:0005975">
    <property type="term" value="P:carbohydrate metabolic process"/>
    <property type="evidence" value="ECO:0007669"/>
    <property type="project" value="InterPro"/>
</dbReference>
<dbReference type="Proteomes" id="UP000008063">
    <property type="component" value="Unassembled WGS sequence"/>
</dbReference>
<proteinExistence type="predicted"/>
<accession>F8Q7I0</accession>
<dbReference type="InterPro" id="IPR035971">
    <property type="entry name" value="CBD_sf"/>
</dbReference>
<dbReference type="InParanoid" id="F8Q7I0"/>
<dbReference type="SMART" id="SM00236">
    <property type="entry name" value="fCBD"/>
    <property type="match status" value="1"/>
</dbReference>
<dbReference type="InterPro" id="IPR015920">
    <property type="entry name" value="Cellobiose_DH-like_cyt"/>
</dbReference>
<dbReference type="Gene3D" id="2.60.40.1210">
    <property type="entry name" value="Cellobiose dehydrogenase, cytochrome domain"/>
    <property type="match status" value="1"/>
</dbReference>
<gene>
    <name evidence="4" type="ORF">SERLA73DRAFT_113109</name>
</gene>
<protein>
    <submittedName>
        <fullName evidence="4">Carbohydrate-binding module family 1 protein</fullName>
    </submittedName>
</protein>
<dbReference type="InterPro" id="IPR000254">
    <property type="entry name" value="CBD"/>
</dbReference>
<sequence>MFSHLLTTIILSIGFRAVTVVAQSATAYCDSTSGICYAGYTDPTLNITVGLVLPPLSTGTTPNATEFVAELIAPASYGWTGLSVGGTMADSLLFTMWPYNGEVIFGPRWTSGYVQPLPYSGPIITMLPDTMVNSTHIKASFRCQNCTTWNGGALGSGDLSGFQLIAYVASDDTPVDDPSNVASNFTEHDQMNFFGLDLSISHSTNYSTYIGTTGTSPSEPTQTEVCGLYLACWSNILTNYGQCGGTGWTGPTVCVTGTDCTEVSPPYYSQCL</sequence>
<dbReference type="SUPFAM" id="SSF57180">
    <property type="entry name" value="Cellulose-binding domain"/>
    <property type="match status" value="1"/>
</dbReference>
<keyword evidence="1 2" id="KW-0732">Signal</keyword>
<reference evidence="5" key="1">
    <citation type="journal article" date="2011" name="Science">
        <title>The plant cell wall-decomposing machinery underlies the functional diversity of forest fungi.</title>
        <authorList>
            <person name="Eastwood D.C."/>
            <person name="Floudas D."/>
            <person name="Binder M."/>
            <person name="Majcherczyk A."/>
            <person name="Schneider P."/>
            <person name="Aerts A."/>
            <person name="Asiegbu F.O."/>
            <person name="Baker S.E."/>
            <person name="Barry K."/>
            <person name="Bendiksby M."/>
            <person name="Blumentritt M."/>
            <person name="Coutinho P.M."/>
            <person name="Cullen D."/>
            <person name="de Vries R.P."/>
            <person name="Gathman A."/>
            <person name="Goodell B."/>
            <person name="Henrissat B."/>
            <person name="Ihrmark K."/>
            <person name="Kauserud H."/>
            <person name="Kohler A."/>
            <person name="LaButti K."/>
            <person name="Lapidus A."/>
            <person name="Lavin J.L."/>
            <person name="Lee Y.-H."/>
            <person name="Lindquist E."/>
            <person name="Lilly W."/>
            <person name="Lucas S."/>
            <person name="Morin E."/>
            <person name="Murat C."/>
            <person name="Oguiza J.A."/>
            <person name="Park J."/>
            <person name="Pisabarro A.G."/>
            <person name="Riley R."/>
            <person name="Rosling A."/>
            <person name="Salamov A."/>
            <person name="Schmidt O."/>
            <person name="Schmutz J."/>
            <person name="Skrede I."/>
            <person name="Stenlid J."/>
            <person name="Wiebenga A."/>
            <person name="Xie X."/>
            <person name="Kuees U."/>
            <person name="Hibbett D.S."/>
            <person name="Hoffmeister D."/>
            <person name="Hoegberg N."/>
            <person name="Martin F."/>
            <person name="Grigoriev I.V."/>
            <person name="Watkinson S.C."/>
        </authorList>
    </citation>
    <scope>NUCLEOTIDE SEQUENCE [LARGE SCALE GENOMIC DNA]</scope>
    <source>
        <strain evidence="5">strain S7.3</strain>
    </source>
</reference>
<feature type="chain" id="PRO_5003377020" evidence="2">
    <location>
        <begin position="23"/>
        <end position="272"/>
    </location>
</feature>
<dbReference type="PANTHER" id="PTHR47797">
    <property type="entry name" value="DEHYDROGENASE, PUTATIVE (AFU_ORTHOLOGUE AFUA_8G05805)-RELATED"/>
    <property type="match status" value="1"/>
</dbReference>
<evidence type="ECO:0000259" key="3">
    <source>
        <dbReference type="PROSITE" id="PS51164"/>
    </source>
</evidence>
<dbReference type="HOGENOM" id="CLU_081649_2_0_1"/>
<dbReference type="EMBL" id="GL945485">
    <property type="protein sequence ID" value="EGN95518.1"/>
    <property type="molecule type" value="Genomic_DNA"/>
</dbReference>